<comment type="similarity">
    <text evidence="1">Belongs to the bacterial secretin family.</text>
</comment>
<accession>A1ASI5</accession>
<dbReference type="EMBL" id="CP000482">
    <property type="protein sequence ID" value="ABL00306.1"/>
    <property type="molecule type" value="Genomic_DNA"/>
</dbReference>
<dbReference type="Pfam" id="PF13629">
    <property type="entry name" value="T2SS-T3SS_pil_N"/>
    <property type="match status" value="1"/>
</dbReference>
<dbReference type="Proteomes" id="UP000006732">
    <property type="component" value="Chromosome"/>
</dbReference>
<dbReference type="eggNOG" id="COG4964">
    <property type="taxonomic scope" value="Bacteria"/>
</dbReference>
<dbReference type="KEGG" id="ppd:Ppro_2703"/>
<dbReference type="HOGENOM" id="CLU_017952_2_0_7"/>
<dbReference type="PANTHER" id="PTHR30332:SF17">
    <property type="entry name" value="TYPE IV PILIATION SYSTEM PROTEIN DR_0774-RELATED"/>
    <property type="match status" value="1"/>
</dbReference>
<dbReference type="InterPro" id="IPR004846">
    <property type="entry name" value="T2SS/T3SS_dom"/>
</dbReference>
<dbReference type="PROSITE" id="PS00875">
    <property type="entry name" value="T2SP_D"/>
    <property type="match status" value="1"/>
</dbReference>
<dbReference type="InterPro" id="IPR032789">
    <property type="entry name" value="T2SS-T3SS_pil_N"/>
</dbReference>
<dbReference type="AlphaFoldDB" id="A1ASI5"/>
<evidence type="ECO:0000259" key="3">
    <source>
        <dbReference type="Pfam" id="PF13629"/>
    </source>
</evidence>
<dbReference type="GO" id="GO:0009306">
    <property type="term" value="P:protein secretion"/>
    <property type="evidence" value="ECO:0007669"/>
    <property type="project" value="InterPro"/>
</dbReference>
<dbReference type="InterPro" id="IPR001775">
    <property type="entry name" value="GspD/PilQ"/>
</dbReference>
<organism evidence="4 5">
    <name type="scientific">Pelobacter propionicus (strain DSM 2379 / NBRC 103807 / OttBd1)</name>
    <dbReference type="NCBI Taxonomy" id="338966"/>
    <lineage>
        <taxon>Bacteria</taxon>
        <taxon>Pseudomonadati</taxon>
        <taxon>Thermodesulfobacteriota</taxon>
        <taxon>Desulfuromonadia</taxon>
        <taxon>Desulfuromonadales</taxon>
        <taxon>Desulfuromonadaceae</taxon>
        <taxon>Pelobacter</taxon>
    </lineage>
</organism>
<feature type="domain" description="Pilus formation protein N-terminal" evidence="3">
    <location>
        <begin position="32"/>
        <end position="98"/>
    </location>
</feature>
<protein>
    <submittedName>
        <fullName evidence="4">Type II and III secretion system protein</fullName>
    </submittedName>
</protein>
<dbReference type="InterPro" id="IPR004845">
    <property type="entry name" value="T2SS_GspD_CS"/>
</dbReference>
<sequence>MKRSGKSIVLFPVLLAIAVMLLSGIALAGVRTQVIVNKSVLVNLKNPAERVSIANPAIADLLLITPRQIQLNGLALGATSLIVWEKGGEKPLFFDVNVVGNTNIDDSQQVLLQVKVAQIDKTALKNLGVSFLVKNQNANGFSNMIGAPSTSSTSASGDGTISTANGIIDGFSSLNPYTMGITHFPSGVSAVIKALATKGMAKILAEPNLVVKSGQKGEFFAGSRIPFSVLENTGSTSTPSIRWEEVGVKLNFKPFVMESGTIALELDPVEVSNIQGTLETNGYPVIDTRTIKTSAELRDGESLVLAGLLRDETYKSISKVPLLGDIPILGALFRTTENEQKETELVFFITPKLVMPEVPGVKVELPTDKQLTPEQEKEFQWIPMTK</sequence>
<evidence type="ECO:0000313" key="5">
    <source>
        <dbReference type="Proteomes" id="UP000006732"/>
    </source>
</evidence>
<evidence type="ECO:0000259" key="2">
    <source>
        <dbReference type="Pfam" id="PF00263"/>
    </source>
</evidence>
<dbReference type="InterPro" id="IPR050810">
    <property type="entry name" value="Bact_Secretion_Sys_Channel"/>
</dbReference>
<reference evidence="4 5" key="1">
    <citation type="submission" date="2006-10" db="EMBL/GenBank/DDBJ databases">
        <title>Complete sequence of chromosome of Pelobacter propionicus DSM 2379.</title>
        <authorList>
            <consortium name="US DOE Joint Genome Institute"/>
            <person name="Copeland A."/>
            <person name="Lucas S."/>
            <person name="Lapidus A."/>
            <person name="Barry K."/>
            <person name="Detter J.C."/>
            <person name="Glavina del Rio T."/>
            <person name="Hammon N."/>
            <person name="Israni S."/>
            <person name="Dalin E."/>
            <person name="Tice H."/>
            <person name="Pitluck S."/>
            <person name="Saunders E."/>
            <person name="Brettin T."/>
            <person name="Bruce D."/>
            <person name="Han C."/>
            <person name="Tapia R."/>
            <person name="Schmutz J."/>
            <person name="Larimer F."/>
            <person name="Land M."/>
            <person name="Hauser L."/>
            <person name="Kyrpides N."/>
            <person name="Kim E."/>
            <person name="Lovley D."/>
            <person name="Richardson P."/>
        </authorList>
    </citation>
    <scope>NUCLEOTIDE SEQUENCE [LARGE SCALE GENOMIC DNA]</scope>
    <source>
        <strain evidence="5">DSM 2379 / NBRC 103807 / OttBd1</strain>
    </source>
</reference>
<dbReference type="OrthoDB" id="9775455at2"/>
<dbReference type="RefSeq" id="WP_011736557.1">
    <property type="nucleotide sequence ID" value="NC_008609.1"/>
</dbReference>
<proteinExistence type="inferred from homology"/>
<evidence type="ECO:0000256" key="1">
    <source>
        <dbReference type="RuleBase" id="RU004003"/>
    </source>
</evidence>
<name>A1ASI5_PELPD</name>
<feature type="domain" description="Type II/III secretion system secretin-like" evidence="2">
    <location>
        <begin position="194"/>
        <end position="354"/>
    </location>
</feature>
<gene>
    <name evidence="4" type="ordered locus">Ppro_2703</name>
</gene>
<dbReference type="Pfam" id="PF00263">
    <property type="entry name" value="Secretin"/>
    <property type="match status" value="1"/>
</dbReference>
<evidence type="ECO:0000313" key="4">
    <source>
        <dbReference type="EMBL" id="ABL00306.1"/>
    </source>
</evidence>
<dbReference type="GO" id="GO:0015627">
    <property type="term" value="C:type II protein secretion system complex"/>
    <property type="evidence" value="ECO:0007669"/>
    <property type="project" value="TreeGrafter"/>
</dbReference>
<dbReference type="STRING" id="338966.Ppro_2703"/>
<dbReference type="PANTHER" id="PTHR30332">
    <property type="entry name" value="PROBABLE GENERAL SECRETION PATHWAY PROTEIN D"/>
    <property type="match status" value="1"/>
</dbReference>
<dbReference type="PRINTS" id="PR00811">
    <property type="entry name" value="BCTERIALGSPD"/>
</dbReference>
<keyword evidence="5" id="KW-1185">Reference proteome</keyword>